<dbReference type="Pfam" id="PF07997">
    <property type="entry name" value="DUF1694"/>
    <property type="match status" value="1"/>
</dbReference>
<dbReference type="Proteomes" id="UP001596253">
    <property type="component" value="Unassembled WGS sequence"/>
</dbReference>
<gene>
    <name evidence="1" type="ORF">ACFP3T_03240</name>
</gene>
<sequence length="167" mass="19472">MSQSEDQMDKHLQNAIFGAPVLHPDEQHRNLGTFHERLDLGITFTQALLRDYSPELRTEMLAHPNYQLLLHGLLDQDILDRYICLATKNQIRFAIRNDLMYQHQPDSLAIALAAPMAIHPPTINIDDRFPLTPLTPTSPVRRQLLIDRIHQHLDKNRSVFRQRHHLE</sequence>
<comment type="caution">
    <text evidence="1">The sequence shown here is derived from an EMBL/GenBank/DDBJ whole genome shotgun (WGS) entry which is preliminary data.</text>
</comment>
<evidence type="ECO:0000313" key="2">
    <source>
        <dbReference type="Proteomes" id="UP001596253"/>
    </source>
</evidence>
<protein>
    <submittedName>
        <fullName evidence="1">DUF1694 domain-containing protein</fullName>
    </submittedName>
</protein>
<dbReference type="InterPro" id="IPR012543">
    <property type="entry name" value="DUF1694"/>
</dbReference>
<dbReference type="SUPFAM" id="SSF160515">
    <property type="entry name" value="YueI-like"/>
    <property type="match status" value="1"/>
</dbReference>
<dbReference type="Gene3D" id="3.30.1330.30">
    <property type="match status" value="1"/>
</dbReference>
<dbReference type="RefSeq" id="WP_137640691.1">
    <property type="nucleotide sequence ID" value="NZ_BJDK01000025.1"/>
</dbReference>
<evidence type="ECO:0000313" key="1">
    <source>
        <dbReference type="EMBL" id="MFC6163684.1"/>
    </source>
</evidence>
<accession>A0ABW1R304</accession>
<organism evidence="1 2">
    <name type="scientific">Lactiplantibacillus dongliensis</name>
    <dbReference type="NCBI Taxonomy" id="2559919"/>
    <lineage>
        <taxon>Bacteria</taxon>
        <taxon>Bacillati</taxon>
        <taxon>Bacillota</taxon>
        <taxon>Bacilli</taxon>
        <taxon>Lactobacillales</taxon>
        <taxon>Lactobacillaceae</taxon>
        <taxon>Lactiplantibacillus</taxon>
    </lineage>
</organism>
<dbReference type="InterPro" id="IPR029064">
    <property type="entry name" value="Ribosomal_eL30-like_sf"/>
</dbReference>
<keyword evidence="2" id="KW-1185">Reference proteome</keyword>
<name>A0ABW1R304_9LACO</name>
<reference evidence="2" key="1">
    <citation type="journal article" date="2019" name="Int. J. Syst. Evol. Microbiol.">
        <title>The Global Catalogue of Microorganisms (GCM) 10K type strain sequencing project: providing services to taxonomists for standard genome sequencing and annotation.</title>
        <authorList>
            <consortium name="The Broad Institute Genomics Platform"/>
            <consortium name="The Broad Institute Genome Sequencing Center for Infectious Disease"/>
            <person name="Wu L."/>
            <person name="Ma J."/>
        </authorList>
    </citation>
    <scope>NUCLEOTIDE SEQUENCE [LARGE SCALE GENOMIC DNA]</scope>
    <source>
        <strain evidence="2">CCM 8932</strain>
    </source>
</reference>
<proteinExistence type="predicted"/>
<dbReference type="PIRSF" id="PIRSF034303">
    <property type="entry name" value="DUF1694"/>
    <property type="match status" value="1"/>
</dbReference>
<dbReference type="EMBL" id="JBHSSD010000010">
    <property type="protein sequence ID" value="MFC6163684.1"/>
    <property type="molecule type" value="Genomic_DNA"/>
</dbReference>